<dbReference type="GO" id="GO:0009063">
    <property type="term" value="P:amino acid catabolic process"/>
    <property type="evidence" value="ECO:0007669"/>
    <property type="project" value="TreeGrafter"/>
</dbReference>
<dbReference type="SUPFAM" id="SSF51905">
    <property type="entry name" value="FAD/NAD(P)-binding domain"/>
    <property type="match status" value="1"/>
</dbReference>
<dbReference type="Gene3D" id="3.90.660.10">
    <property type="match status" value="1"/>
</dbReference>
<dbReference type="SUPFAM" id="SSF54373">
    <property type="entry name" value="FAD-linked reductases, C-terminal domain"/>
    <property type="match status" value="1"/>
</dbReference>
<proteinExistence type="predicted"/>
<comment type="caution">
    <text evidence="5">The sequence shown here is derived from an EMBL/GenBank/DDBJ whole genome shotgun (WGS) entry which is preliminary data.</text>
</comment>
<dbReference type="InterPro" id="IPR050281">
    <property type="entry name" value="Flavin_monoamine_oxidase"/>
</dbReference>
<dbReference type="Proteomes" id="UP000287171">
    <property type="component" value="Unassembled WGS sequence"/>
</dbReference>
<dbReference type="RefSeq" id="WP_126630161.1">
    <property type="nucleotide sequence ID" value="NZ_BIFT01000002.1"/>
</dbReference>
<evidence type="ECO:0000256" key="1">
    <source>
        <dbReference type="ARBA" id="ARBA00001974"/>
    </source>
</evidence>
<dbReference type="Pfam" id="PF01593">
    <property type="entry name" value="Amino_oxidase"/>
    <property type="match status" value="1"/>
</dbReference>
<protein>
    <recommendedName>
        <fullName evidence="4">Amine oxidase domain-containing protein</fullName>
    </recommendedName>
</protein>
<evidence type="ECO:0000256" key="3">
    <source>
        <dbReference type="PIRSR" id="PIRSR601613-1"/>
    </source>
</evidence>
<dbReference type="GO" id="GO:0001716">
    <property type="term" value="F:L-amino-acid oxidase activity"/>
    <property type="evidence" value="ECO:0007669"/>
    <property type="project" value="TreeGrafter"/>
</dbReference>
<keyword evidence="2" id="KW-0560">Oxidoreductase</keyword>
<reference evidence="6" key="1">
    <citation type="submission" date="2018-12" db="EMBL/GenBank/DDBJ databases">
        <title>Tengunoibacter tsumagoiensis gen. nov., sp. nov., Dictyobacter kobayashii sp. nov., D. alpinus sp. nov., and D. joshuensis sp. nov. and description of Dictyobacteraceae fam. nov. within the order Ktedonobacterales isolated from Tengu-no-mugimeshi.</title>
        <authorList>
            <person name="Wang C.M."/>
            <person name="Zheng Y."/>
            <person name="Sakai Y."/>
            <person name="Toyoda A."/>
            <person name="Minakuchi Y."/>
            <person name="Abe K."/>
            <person name="Yokota A."/>
            <person name="Yabe S."/>
        </authorList>
    </citation>
    <scope>NUCLEOTIDE SEQUENCE [LARGE SCALE GENOMIC DNA]</scope>
    <source>
        <strain evidence="6">Uno16</strain>
    </source>
</reference>
<comment type="cofactor">
    <cofactor evidence="1">
        <name>FAD</name>
        <dbReference type="ChEBI" id="CHEBI:57692"/>
    </cofactor>
</comment>
<dbReference type="PRINTS" id="PR00757">
    <property type="entry name" value="AMINEOXDASEF"/>
</dbReference>
<accession>A0A402BF93</accession>
<organism evidence="5 6">
    <name type="scientific">Dictyobacter alpinus</name>
    <dbReference type="NCBI Taxonomy" id="2014873"/>
    <lineage>
        <taxon>Bacteria</taxon>
        <taxon>Bacillati</taxon>
        <taxon>Chloroflexota</taxon>
        <taxon>Ktedonobacteria</taxon>
        <taxon>Ktedonobacterales</taxon>
        <taxon>Dictyobacteraceae</taxon>
        <taxon>Dictyobacter</taxon>
    </lineage>
</organism>
<dbReference type="InterPro" id="IPR036188">
    <property type="entry name" value="FAD/NAD-bd_sf"/>
</dbReference>
<dbReference type="InterPro" id="IPR001613">
    <property type="entry name" value="Flavin_amine_oxidase"/>
</dbReference>
<dbReference type="InterPro" id="IPR002937">
    <property type="entry name" value="Amino_oxidase"/>
</dbReference>
<dbReference type="EMBL" id="BIFT01000002">
    <property type="protein sequence ID" value="GCE29986.1"/>
    <property type="molecule type" value="Genomic_DNA"/>
</dbReference>
<gene>
    <name evidence="5" type="ORF">KDA_54700</name>
</gene>
<evidence type="ECO:0000256" key="2">
    <source>
        <dbReference type="ARBA" id="ARBA00023002"/>
    </source>
</evidence>
<keyword evidence="6" id="KW-1185">Reference proteome</keyword>
<dbReference type="Gene3D" id="3.50.50.60">
    <property type="entry name" value="FAD/NAD(P)-binding domain"/>
    <property type="match status" value="1"/>
</dbReference>
<dbReference type="OrthoDB" id="25353at2"/>
<dbReference type="AlphaFoldDB" id="A0A402BF93"/>
<evidence type="ECO:0000313" key="5">
    <source>
        <dbReference type="EMBL" id="GCE29986.1"/>
    </source>
</evidence>
<dbReference type="PANTHER" id="PTHR10742:SF342">
    <property type="entry name" value="AMINE OXIDASE"/>
    <property type="match status" value="1"/>
</dbReference>
<feature type="binding site" evidence="3">
    <location>
        <position position="352"/>
    </location>
    <ligand>
        <name>substrate</name>
    </ligand>
</feature>
<feature type="domain" description="Amine oxidase" evidence="4">
    <location>
        <begin position="12"/>
        <end position="469"/>
    </location>
</feature>
<dbReference type="Gene3D" id="1.10.405.10">
    <property type="entry name" value="Guanine Nucleotide Dissociation Inhibitor, domain 1"/>
    <property type="match status" value="1"/>
</dbReference>
<dbReference type="PANTHER" id="PTHR10742">
    <property type="entry name" value="FLAVIN MONOAMINE OXIDASE"/>
    <property type="match status" value="1"/>
</dbReference>
<feature type="binding site" evidence="3">
    <location>
        <begin position="32"/>
        <end position="33"/>
    </location>
    <ligand>
        <name>FAD</name>
        <dbReference type="ChEBI" id="CHEBI:57692"/>
    </ligand>
</feature>
<evidence type="ECO:0000259" key="4">
    <source>
        <dbReference type="Pfam" id="PF01593"/>
    </source>
</evidence>
<sequence length="473" mass="52084">MAQKIAIIGAGIAGLNAALTLHDAGLSCDVYEASNRVGGRMHSDTTSWADGMVSEWCGEFIDGNHETIHQLIKRFAIETVDLGQTSTDRAQNILYFFQRYYSAEEVSSEFKALAPLLQQQIQAAGFPTTHAHFTQTGFSLDQLSVYDWIEQYVAGGHNTVAGHMLDAACTGFYGLNTNEQSSLNLVYMFGSRDMVREPGAIRPAQGSSKIAGGNEQLPQAIARSLPAGCIHLQHELLSIERKGDVSLVLTFNTTDGPKEVAYDRVILALPFSTLRHLDYQRAGFDALKRTAIEELGYGTISKLFLQFDRPYWYKDGAWPRLHSGFVITDLDIQTLWDTSIGQAGTHGLLVNYTGGQRGAAYTPQESYSTTEKSALIQRYAQSCLQQLERVFPGITPHYTGRAALSYPTGDPHLLGSYSCWRVGQYTRFAGYEGVRQGPIHFAGEHCSVDFQGYMEGGAREGARAAREILQAFS</sequence>
<name>A0A402BF93_9CHLR</name>
<evidence type="ECO:0000313" key="6">
    <source>
        <dbReference type="Proteomes" id="UP000287171"/>
    </source>
</evidence>